<dbReference type="InterPro" id="IPR041726">
    <property type="entry name" value="ACAD10_11_N"/>
</dbReference>
<name>A0A8J3HZI1_9CHLR</name>
<gene>
    <name evidence="2" type="ORF">KSX_15310</name>
</gene>
<evidence type="ECO:0000313" key="3">
    <source>
        <dbReference type="Proteomes" id="UP000612362"/>
    </source>
</evidence>
<organism evidence="2 3">
    <name type="scientific">Ktedonospora formicarum</name>
    <dbReference type="NCBI Taxonomy" id="2778364"/>
    <lineage>
        <taxon>Bacteria</taxon>
        <taxon>Bacillati</taxon>
        <taxon>Chloroflexota</taxon>
        <taxon>Ktedonobacteria</taxon>
        <taxon>Ktedonobacterales</taxon>
        <taxon>Ktedonobacteraceae</taxon>
        <taxon>Ktedonospora</taxon>
    </lineage>
</organism>
<dbReference type="Gene3D" id="3.30.200.20">
    <property type="entry name" value="Phosphorylase Kinase, domain 1"/>
    <property type="match status" value="1"/>
</dbReference>
<dbReference type="RefSeq" id="WP_220192846.1">
    <property type="nucleotide sequence ID" value="NZ_BNJF01000001.1"/>
</dbReference>
<dbReference type="EMBL" id="BNJF01000001">
    <property type="protein sequence ID" value="GHO43368.1"/>
    <property type="molecule type" value="Genomic_DNA"/>
</dbReference>
<dbReference type="Proteomes" id="UP000612362">
    <property type="component" value="Unassembled WGS sequence"/>
</dbReference>
<evidence type="ECO:0000259" key="1">
    <source>
        <dbReference type="Pfam" id="PF01636"/>
    </source>
</evidence>
<dbReference type="Gene3D" id="3.90.1200.10">
    <property type="match status" value="1"/>
</dbReference>
<dbReference type="PANTHER" id="PTHR47829:SF1">
    <property type="entry name" value="HAD FAMILY PHOSPHATASE"/>
    <property type="match status" value="1"/>
</dbReference>
<sequence>MTKNNETIAVRVGEAFDAHKVEHYLRAQIEELAIQPVDTMEIRQFPSGASNLTYLIKIGTWEGVLRRPPLGPVAPKAHDMGREASLLGQIHDTFSLAPRPYCLCTDTSIIGAPFYVMERRRGVILNESFPEGVKPDEELCRRISRAMVETLVSIHALDWRAASLEHFGHPEGFLARQVEGWIGRYQRAKTDDIPGLESLLLWLSSHVPSHTAASLIHNDFKLNNVLLDVDNLAHPVAVLDWEMATIGDPLFDLAITLSYWVRPTDAPELRAMLPTVTTSPGFYEQSEFMELYARRSGRDLEHMHFYMTFAYFKLAVILQQIYVRWKRGQTSDVRFQSFGERACQLIQHAYVLSQRSSLG</sequence>
<evidence type="ECO:0000313" key="2">
    <source>
        <dbReference type="EMBL" id="GHO43368.1"/>
    </source>
</evidence>
<dbReference type="InterPro" id="IPR002575">
    <property type="entry name" value="Aminoglycoside_PTrfase"/>
</dbReference>
<accession>A0A8J3HZI1</accession>
<proteinExistence type="predicted"/>
<dbReference type="InterPro" id="IPR052898">
    <property type="entry name" value="ACAD10-like"/>
</dbReference>
<reference evidence="2" key="1">
    <citation type="submission" date="2020-10" db="EMBL/GenBank/DDBJ databases">
        <title>Taxonomic study of unclassified bacteria belonging to the class Ktedonobacteria.</title>
        <authorList>
            <person name="Yabe S."/>
            <person name="Wang C.M."/>
            <person name="Zheng Y."/>
            <person name="Sakai Y."/>
            <person name="Cavaletti L."/>
            <person name="Monciardini P."/>
            <person name="Donadio S."/>
        </authorList>
    </citation>
    <scope>NUCLEOTIDE SEQUENCE</scope>
    <source>
        <strain evidence="2">SOSP1-1</strain>
    </source>
</reference>
<dbReference type="Pfam" id="PF01636">
    <property type="entry name" value="APH"/>
    <property type="match status" value="1"/>
</dbReference>
<dbReference type="SUPFAM" id="SSF56112">
    <property type="entry name" value="Protein kinase-like (PK-like)"/>
    <property type="match status" value="1"/>
</dbReference>
<dbReference type="AlphaFoldDB" id="A0A8J3HZI1"/>
<dbReference type="CDD" id="cd05154">
    <property type="entry name" value="ACAD10_11_N-like"/>
    <property type="match status" value="1"/>
</dbReference>
<comment type="caution">
    <text evidence="2">The sequence shown here is derived from an EMBL/GenBank/DDBJ whole genome shotgun (WGS) entry which is preliminary data.</text>
</comment>
<keyword evidence="3" id="KW-1185">Reference proteome</keyword>
<protein>
    <submittedName>
        <fullName evidence="2">Aminoglycoside phosphotransferase</fullName>
    </submittedName>
</protein>
<dbReference type="PANTHER" id="PTHR47829">
    <property type="entry name" value="HYDROLASE, PUTATIVE (AFU_ORTHOLOGUE AFUA_1G12880)-RELATED"/>
    <property type="match status" value="1"/>
</dbReference>
<dbReference type="InterPro" id="IPR011009">
    <property type="entry name" value="Kinase-like_dom_sf"/>
</dbReference>
<feature type="domain" description="Aminoglycoside phosphotransferase" evidence="1">
    <location>
        <begin position="41"/>
        <end position="271"/>
    </location>
</feature>